<gene>
    <name evidence="8" type="ORF">FXV77_00375</name>
</gene>
<dbReference type="InterPro" id="IPR017853">
    <property type="entry name" value="GH"/>
</dbReference>
<dbReference type="InterPro" id="IPR048395">
    <property type="entry name" value="Glyco_hydro_31_C"/>
</dbReference>
<evidence type="ECO:0000313" key="8">
    <source>
        <dbReference type="EMBL" id="TYR38480.1"/>
    </source>
</evidence>
<dbReference type="InterPro" id="IPR000322">
    <property type="entry name" value="Glyco_hydro_31_TIM"/>
</dbReference>
<dbReference type="CDD" id="cd14752">
    <property type="entry name" value="GH31_N"/>
    <property type="match status" value="1"/>
</dbReference>
<dbReference type="GO" id="GO:0030246">
    <property type="term" value="F:carbohydrate binding"/>
    <property type="evidence" value="ECO:0007669"/>
    <property type="project" value="InterPro"/>
</dbReference>
<dbReference type="Pfam" id="PF13802">
    <property type="entry name" value="Gal_mutarotas_2"/>
    <property type="match status" value="1"/>
</dbReference>
<dbReference type="PANTHER" id="PTHR43863:SF2">
    <property type="entry name" value="MALTASE-GLUCOAMYLASE"/>
    <property type="match status" value="1"/>
</dbReference>
<dbReference type="AlphaFoldDB" id="A0A5D4HHY6"/>
<dbReference type="SUPFAM" id="SSF74650">
    <property type="entry name" value="Galactose mutarotase-like"/>
    <property type="match status" value="1"/>
</dbReference>
<keyword evidence="3" id="KW-0732">Signal</keyword>
<evidence type="ECO:0000259" key="7">
    <source>
        <dbReference type="Pfam" id="PF21365"/>
    </source>
</evidence>
<evidence type="ECO:0000259" key="4">
    <source>
        <dbReference type="Pfam" id="PF01055"/>
    </source>
</evidence>
<evidence type="ECO:0000256" key="1">
    <source>
        <dbReference type="ARBA" id="ARBA00007806"/>
    </source>
</evidence>
<keyword evidence="2" id="KW-0326">Glycosidase</keyword>
<comment type="caution">
    <text evidence="8">The sequence shown here is derived from an EMBL/GenBank/DDBJ whole genome shotgun (WGS) entry which is preliminary data.</text>
</comment>
<dbReference type="Pfam" id="PF17137">
    <property type="entry name" value="DUF5110"/>
    <property type="match status" value="1"/>
</dbReference>
<reference evidence="8 9" key="1">
    <citation type="submission" date="2019-08" db="EMBL/GenBank/DDBJ databases">
        <title>Phlebobacter frassis gen. nov. sp. nov., a new member of family Sphingobacteriaceae isolated from sand fly rearing media.</title>
        <authorList>
            <person name="Kakumanu M.L."/>
            <person name="Marayati B.F."/>
            <person name="Wada-Katsumata A."/>
            <person name="Wasserberg G."/>
            <person name="Schal C."/>
            <person name="Apperson C.S."/>
            <person name="Ponnusamy L."/>
        </authorList>
    </citation>
    <scope>NUCLEOTIDE SEQUENCE [LARGE SCALE GENOMIC DNA]</scope>
    <source>
        <strain evidence="8 9">SSI9</strain>
    </source>
</reference>
<dbReference type="Gene3D" id="2.60.40.1760">
    <property type="entry name" value="glycosyl hydrolase (family 31)"/>
    <property type="match status" value="1"/>
</dbReference>
<dbReference type="SUPFAM" id="SSF51445">
    <property type="entry name" value="(Trans)glycosidases"/>
    <property type="match status" value="1"/>
</dbReference>
<dbReference type="Pfam" id="PF01055">
    <property type="entry name" value="Glyco_hydro_31_2nd"/>
    <property type="match status" value="1"/>
</dbReference>
<name>A0A5D4HHY6_9SPHI</name>
<dbReference type="Gene3D" id="3.20.20.80">
    <property type="entry name" value="Glycosidases"/>
    <property type="match status" value="1"/>
</dbReference>
<protein>
    <submittedName>
        <fullName evidence="8">DUF4968 domain-containing protein</fullName>
    </submittedName>
</protein>
<evidence type="ECO:0000256" key="3">
    <source>
        <dbReference type="SAM" id="SignalP"/>
    </source>
</evidence>
<dbReference type="InterPro" id="IPR051816">
    <property type="entry name" value="Glycosyl_Hydrolase_31"/>
</dbReference>
<dbReference type="GO" id="GO:0005975">
    <property type="term" value="P:carbohydrate metabolic process"/>
    <property type="evidence" value="ECO:0007669"/>
    <property type="project" value="InterPro"/>
</dbReference>
<dbReference type="Proteomes" id="UP000322362">
    <property type="component" value="Unassembled WGS sequence"/>
</dbReference>
<dbReference type="EMBL" id="VTAV01000001">
    <property type="protein sequence ID" value="TYR38480.1"/>
    <property type="molecule type" value="Genomic_DNA"/>
</dbReference>
<dbReference type="GO" id="GO:0004553">
    <property type="term" value="F:hydrolase activity, hydrolyzing O-glycosyl compounds"/>
    <property type="evidence" value="ECO:0007669"/>
    <property type="project" value="InterPro"/>
</dbReference>
<dbReference type="Gene3D" id="2.60.40.1180">
    <property type="entry name" value="Golgi alpha-mannosidase II"/>
    <property type="match status" value="2"/>
</dbReference>
<proteinExistence type="inferred from homology"/>
<feature type="domain" description="Glycosyl hydrolase family 31 C-terminal" evidence="7">
    <location>
        <begin position="601"/>
        <end position="688"/>
    </location>
</feature>
<dbReference type="InterPro" id="IPR025887">
    <property type="entry name" value="Glyco_hydro_31_N_dom"/>
</dbReference>
<sequence>MMKKILKCLLLLLFGLWMSPSLFAQELIKPKDCSSYTVEGNVVTFHCDAGAKLQLKFNSSSVVRIWFDPSGELKRSNPSFAVVNEALEDVGKITVNDEPSSFEIYTSKLRVRLHKKDMQLLIYDKWQKLIFSDYQDRGHESDGTRVVAHKVLRSDEQFYGLGEKTGPLNRRGRSYKMWNSDRPCYSTQEDPLYKSIPFFMSSYNYGVFLDNTYKTEFKFGTESDEFYSFEAPGGAFIYYFIYGKDYKDIQSQYIALTGKPIMPPKWAFGFAQSRGMYTKEDQALEIAAEFRKRQIPIDIIYQDIGWTQWLQDFNWREGNYKNPKAMLTELQGNGFKMILSQDPVISQANKKQWQEANDKGFLVKDSRTGKAYDMPWPWGGNCGIVDFTIPEVADWWGELQQKPLTDGAHGFWTDMGEPAWSNEEDTDRLYMQHHIGMHDEIHNVYGFTWDKVVKEQFEKRNPNKRVFQMTRAAYAGLQRYTFGWSGDSGNGADVLQGWGQFANQVAVGISAGLGGIPFWTTDITGYCGDITDYPAMAELYTRWMQFGIFNPLSRAHHEGDNAVEPWLFGEVAEKNAKTAIELKYQLFPYLYTYGRQAYDTGLPILRGLFMEYPDDDQAVKVEDQFIFGQELLVAPVLKKGERVKRLYLPEGEWIDFNDKKTTYFGGETIAYRAPLHVIPMFVKKGSIVPMMPVMQYIHEKADYPLQAHIFPNYEGEDASFTLYEDDGESLDYQKDVFSQTGFTCTTTDTGYSMEITPQDQGYSPAAGRNIVLYFHIENAPQEVKVDGQSAANKRSLFEDVALANNSQEIAWSWNEETGECMVRFPDNRKKVMISINGK</sequence>
<evidence type="ECO:0000259" key="6">
    <source>
        <dbReference type="Pfam" id="PF17137"/>
    </source>
</evidence>
<comment type="similarity">
    <text evidence="1 2">Belongs to the glycosyl hydrolase 31 family.</text>
</comment>
<feature type="domain" description="DUF5110" evidence="6">
    <location>
        <begin position="704"/>
        <end position="775"/>
    </location>
</feature>
<dbReference type="InterPro" id="IPR033403">
    <property type="entry name" value="DUF5110"/>
</dbReference>
<dbReference type="InterPro" id="IPR013780">
    <property type="entry name" value="Glyco_hydro_b"/>
</dbReference>
<dbReference type="PANTHER" id="PTHR43863">
    <property type="entry name" value="HYDROLASE, PUTATIVE (AFU_ORTHOLOGUE AFUA_1G03140)-RELATED"/>
    <property type="match status" value="1"/>
</dbReference>
<evidence type="ECO:0000259" key="5">
    <source>
        <dbReference type="Pfam" id="PF13802"/>
    </source>
</evidence>
<evidence type="ECO:0000313" key="9">
    <source>
        <dbReference type="Proteomes" id="UP000322362"/>
    </source>
</evidence>
<dbReference type="InterPro" id="IPR011013">
    <property type="entry name" value="Gal_mutarotase_sf_dom"/>
</dbReference>
<dbReference type="SUPFAM" id="SSF51011">
    <property type="entry name" value="Glycosyl hydrolase domain"/>
    <property type="match status" value="1"/>
</dbReference>
<organism evidence="8 9">
    <name type="scientific">Sphingobacterium phlebotomi</name>
    <dbReference type="NCBI Taxonomy" id="2605433"/>
    <lineage>
        <taxon>Bacteria</taxon>
        <taxon>Pseudomonadati</taxon>
        <taxon>Bacteroidota</taxon>
        <taxon>Sphingobacteriia</taxon>
        <taxon>Sphingobacteriales</taxon>
        <taxon>Sphingobacteriaceae</taxon>
        <taxon>Sphingobacterium</taxon>
    </lineage>
</organism>
<evidence type="ECO:0000256" key="2">
    <source>
        <dbReference type="RuleBase" id="RU361185"/>
    </source>
</evidence>
<keyword evidence="2" id="KW-0378">Hydrolase</keyword>
<accession>A0A5D4HHY6</accession>
<feature type="domain" description="Glycoside hydrolase family 31 TIM barrel" evidence="4">
    <location>
        <begin position="260"/>
        <end position="592"/>
    </location>
</feature>
<keyword evidence="9" id="KW-1185">Reference proteome</keyword>
<feature type="signal peptide" evidence="3">
    <location>
        <begin position="1"/>
        <end position="24"/>
    </location>
</feature>
<feature type="domain" description="Glycoside hydrolase family 31 N-terminal" evidence="5">
    <location>
        <begin position="53"/>
        <end position="217"/>
    </location>
</feature>
<dbReference type="Pfam" id="PF21365">
    <property type="entry name" value="Glyco_hydro_31_3rd"/>
    <property type="match status" value="1"/>
</dbReference>
<feature type="chain" id="PRO_5022782256" evidence="3">
    <location>
        <begin position="25"/>
        <end position="838"/>
    </location>
</feature>